<accession>A0A1I4LU44</accession>
<organism evidence="1 2">
    <name type="scientific">Nitrosomonas communis</name>
    <dbReference type="NCBI Taxonomy" id="44574"/>
    <lineage>
        <taxon>Bacteria</taxon>
        <taxon>Pseudomonadati</taxon>
        <taxon>Pseudomonadota</taxon>
        <taxon>Betaproteobacteria</taxon>
        <taxon>Nitrosomonadales</taxon>
        <taxon>Nitrosomonadaceae</taxon>
        <taxon>Nitrosomonas</taxon>
    </lineage>
</organism>
<evidence type="ECO:0000313" key="2">
    <source>
        <dbReference type="Proteomes" id="UP000183287"/>
    </source>
</evidence>
<reference evidence="2" key="1">
    <citation type="submission" date="2016-10" db="EMBL/GenBank/DDBJ databases">
        <authorList>
            <person name="Varghese N."/>
            <person name="Submissions S."/>
        </authorList>
    </citation>
    <scope>NUCLEOTIDE SEQUENCE [LARGE SCALE GENOMIC DNA]</scope>
    <source>
        <strain evidence="2">Nm44</strain>
    </source>
</reference>
<evidence type="ECO:0000313" key="1">
    <source>
        <dbReference type="EMBL" id="SFL94459.1"/>
    </source>
</evidence>
<sequence length="86" mass="9533">MGGPSSVERSKKLGDGWTTLEWSALSGFCITMHTDNIRLRKRWSGIPYGETSGNHLCLSWLQTLPYGDIQAKGNRPGIVVSYTYSP</sequence>
<dbReference type="Proteomes" id="UP000183287">
    <property type="component" value="Unassembled WGS sequence"/>
</dbReference>
<proteinExistence type="predicted"/>
<keyword evidence="2" id="KW-1185">Reference proteome</keyword>
<dbReference type="EMBL" id="FOUB01000007">
    <property type="protein sequence ID" value="SFL94459.1"/>
    <property type="molecule type" value="Genomic_DNA"/>
</dbReference>
<dbReference type="RefSeq" id="WP_074904163.1">
    <property type="nucleotide sequence ID" value="NZ_FOUB01000007.1"/>
</dbReference>
<dbReference type="AlphaFoldDB" id="A0A1I4LU44"/>
<protein>
    <submittedName>
        <fullName evidence="1">Uncharacterized protein</fullName>
    </submittedName>
</protein>
<gene>
    <name evidence="1" type="ORF">SAMN05421863_100794</name>
</gene>
<name>A0A1I4LU44_9PROT</name>